<keyword evidence="8" id="KW-0969">Cilium</keyword>
<evidence type="ECO:0000256" key="2">
    <source>
        <dbReference type="ARBA" id="ARBA00022692"/>
    </source>
</evidence>
<evidence type="ECO:0000256" key="6">
    <source>
        <dbReference type="ARBA" id="ARBA00037937"/>
    </source>
</evidence>
<keyword evidence="8" id="KW-0282">Flagellum</keyword>
<keyword evidence="5 7" id="KW-0975">Bacterial flagellum</keyword>
<feature type="transmembrane region" description="Helical" evidence="7">
    <location>
        <begin position="6"/>
        <end position="31"/>
    </location>
</feature>
<keyword evidence="3 7" id="KW-1133">Transmembrane helix</keyword>
<comment type="similarity">
    <text evidence="6 7">Belongs to the FliO/MopB family.</text>
</comment>
<dbReference type="RefSeq" id="WP_386754012.1">
    <property type="nucleotide sequence ID" value="NZ_JBHSNM010000001.1"/>
</dbReference>
<proteinExistence type="inferred from homology"/>
<dbReference type="PANTHER" id="PTHR38766:SF1">
    <property type="entry name" value="FLAGELLAR PROTEIN FLIO"/>
    <property type="match status" value="1"/>
</dbReference>
<comment type="caution">
    <text evidence="8">The sequence shown here is derived from an EMBL/GenBank/DDBJ whole genome shotgun (WGS) entry which is preliminary data.</text>
</comment>
<organism evidence="8 9">
    <name type="scientific">Lysobacter yangpyeongensis</name>
    <dbReference type="NCBI Taxonomy" id="346182"/>
    <lineage>
        <taxon>Bacteria</taxon>
        <taxon>Pseudomonadati</taxon>
        <taxon>Pseudomonadota</taxon>
        <taxon>Gammaproteobacteria</taxon>
        <taxon>Lysobacterales</taxon>
        <taxon>Lysobacteraceae</taxon>
        <taxon>Lysobacter</taxon>
    </lineage>
</organism>
<gene>
    <name evidence="8" type="primary">fliO</name>
    <name evidence="8" type="ORF">ACFPN1_02685</name>
</gene>
<sequence>MPHSPSAAGSIGSAVVALAMVIGLILALAWIAKRMPGLRGGAGSNALRIVGSLALSPRERLVVVAVGETQLVLGVGAAGTRTLHTLSEPLPVAEAAAPSAFAQVLAQHFGKKA</sequence>
<comment type="subcellular location">
    <subcellularLocation>
        <location evidence="7">Cell membrane</location>
    </subcellularLocation>
    <subcellularLocation>
        <location evidence="7">Bacterial flagellum basal body</location>
    </subcellularLocation>
</comment>
<keyword evidence="9" id="KW-1185">Reference proteome</keyword>
<dbReference type="Proteomes" id="UP001596036">
    <property type="component" value="Unassembled WGS sequence"/>
</dbReference>
<dbReference type="Pfam" id="PF04347">
    <property type="entry name" value="FliO"/>
    <property type="match status" value="1"/>
</dbReference>
<keyword evidence="1 7" id="KW-1003">Cell membrane</keyword>
<evidence type="ECO:0000256" key="7">
    <source>
        <dbReference type="RuleBase" id="RU362064"/>
    </source>
</evidence>
<protein>
    <recommendedName>
        <fullName evidence="7">Flagellar protein</fullName>
    </recommendedName>
</protein>
<evidence type="ECO:0000256" key="3">
    <source>
        <dbReference type="ARBA" id="ARBA00022989"/>
    </source>
</evidence>
<accession>A0ABW0SK30</accession>
<dbReference type="PANTHER" id="PTHR38766">
    <property type="entry name" value="FLAGELLAR PROTEIN FLIO"/>
    <property type="match status" value="1"/>
</dbReference>
<evidence type="ECO:0000313" key="9">
    <source>
        <dbReference type="Proteomes" id="UP001596036"/>
    </source>
</evidence>
<keyword evidence="4 7" id="KW-0472">Membrane</keyword>
<keyword evidence="8" id="KW-0966">Cell projection</keyword>
<dbReference type="NCBIfam" id="TIGR03500">
    <property type="entry name" value="FliO_TIGR"/>
    <property type="match status" value="1"/>
</dbReference>
<dbReference type="InterPro" id="IPR022781">
    <property type="entry name" value="Flagellar_biosynth_FliO"/>
</dbReference>
<evidence type="ECO:0000256" key="5">
    <source>
        <dbReference type="ARBA" id="ARBA00023143"/>
    </source>
</evidence>
<evidence type="ECO:0000256" key="4">
    <source>
        <dbReference type="ARBA" id="ARBA00023136"/>
    </source>
</evidence>
<dbReference type="EMBL" id="JBHSNM010000001">
    <property type="protein sequence ID" value="MFC5568970.1"/>
    <property type="molecule type" value="Genomic_DNA"/>
</dbReference>
<name>A0ABW0SK30_9GAMM</name>
<evidence type="ECO:0000313" key="8">
    <source>
        <dbReference type="EMBL" id="MFC5568970.1"/>
    </source>
</evidence>
<evidence type="ECO:0000256" key="1">
    <source>
        <dbReference type="ARBA" id="ARBA00022475"/>
    </source>
</evidence>
<keyword evidence="2 7" id="KW-0812">Transmembrane</keyword>
<reference evidence="9" key="1">
    <citation type="journal article" date="2019" name="Int. J. Syst. Evol. Microbiol.">
        <title>The Global Catalogue of Microorganisms (GCM) 10K type strain sequencing project: providing services to taxonomists for standard genome sequencing and annotation.</title>
        <authorList>
            <consortium name="The Broad Institute Genomics Platform"/>
            <consortium name="The Broad Institute Genome Sequencing Center for Infectious Disease"/>
            <person name="Wu L."/>
            <person name="Ma J."/>
        </authorList>
    </citation>
    <scope>NUCLEOTIDE SEQUENCE [LARGE SCALE GENOMIC DNA]</scope>
    <source>
        <strain evidence="9">KACC 11407</strain>
    </source>
</reference>
<dbReference type="InterPro" id="IPR052205">
    <property type="entry name" value="FliO/MopB"/>
</dbReference>